<dbReference type="Proteomes" id="UP000300879">
    <property type="component" value="Chromosome"/>
</dbReference>
<dbReference type="InterPro" id="IPR001119">
    <property type="entry name" value="SLH_dom"/>
</dbReference>
<keyword evidence="4" id="KW-1185">Reference proteome</keyword>
<evidence type="ECO:0000256" key="1">
    <source>
        <dbReference type="SAM" id="SignalP"/>
    </source>
</evidence>
<feature type="domain" description="SLH" evidence="2">
    <location>
        <begin position="43"/>
        <end position="105"/>
    </location>
</feature>
<organism evidence="3 4">
    <name type="scientific">Paenibacillus algicola</name>
    <dbReference type="NCBI Taxonomy" id="2565926"/>
    <lineage>
        <taxon>Bacteria</taxon>
        <taxon>Bacillati</taxon>
        <taxon>Bacillota</taxon>
        <taxon>Bacilli</taxon>
        <taxon>Bacillales</taxon>
        <taxon>Paenibacillaceae</taxon>
        <taxon>Paenibacillus</taxon>
    </lineage>
</organism>
<feature type="chain" id="PRO_5020469065" evidence="1">
    <location>
        <begin position="31"/>
        <end position="904"/>
    </location>
</feature>
<dbReference type="AlphaFoldDB" id="A0A4P8XJ29"/>
<sequence>MSSKRRNIHSKKVVSAVMAGLMVMGTGVSAEPAAPTAVSAALSTPVFSDVVSGYWGEKYIYKLAAQGIITGNNGKFRPNDPVTQQEAMTMAIRFLNLNVNEGTDTAATLPTNMKVNNYFVPYVSLALSQNLLNQEKESQYADDSMIWGAQTATREWITEVLIRSIGRTADAQAAMSEASGFADHGSISPDRAGYVNTAVELGLAQGVTANRFDPKGAVTRAQLATFFSRAQAYIDEQYENQYEGVVTSMSDGGLTLYTDGQSQTFSLQPSTAYFEKDAAGRITQGDIQPYTKVTVIAKDGAAAYVELMDKEQQLESFERKFERLSPDQVIWFDTGSSFESLSYTKDTLFLDQNGSKIDPADPKTLVPGSVVTVQRETFTPQKQIVAITVKDGVVNKTATGVIQSVDLNGKKLTVQTTTGSAETYSYEGAIIKYQTQLLTPSELKAGAVVNYTVENSMLKSVEISQSVDRTVSAMLYSADPNGKFITYKRSGSTQLEIKVLASQPELIVSGIARPVLDDLIFDEKAGDEVELIINGDEQVTKITVVGRQSELMKQAVVARYDAAKKWLMVSDSAGKPHVMILDEKTKLESSAGSSLSAVEGLLGSGRKVNIKHLGNRALSLEVIYQYEGTLTEINTAAKTVTILTDNGETVKLPFSNPKVELYSKASASLSDIKIGDEVYAELSANQDMLASLKSKAFVQFEVGSVEPSLNRLTVKHDGVSKLIYTDKTVMSDENGQPIQISALKPGSLVNVQFTGTTPTSIQEVRLTLGQVMAVDAAANTLTVKDFNGTQQVISAAGGVKMNRGGAVSTSLAGLTLNDRVEVHKDITGVTVVKVLDSLSKTFWKSQNGEIYVKRTYTTDEYRFRTSSSVFVHQNDQNLSVQSLKENDNIVLYFNNGTVVEVVKQ</sequence>
<dbReference type="PANTHER" id="PTHR43308">
    <property type="entry name" value="OUTER MEMBRANE PROTEIN ALPHA-RELATED"/>
    <property type="match status" value="1"/>
</dbReference>
<accession>A0A4P8XJ29</accession>
<dbReference type="OrthoDB" id="2611444at2"/>
<evidence type="ECO:0000313" key="3">
    <source>
        <dbReference type="EMBL" id="QCT02632.1"/>
    </source>
</evidence>
<evidence type="ECO:0000313" key="4">
    <source>
        <dbReference type="Proteomes" id="UP000300879"/>
    </source>
</evidence>
<dbReference type="PANTHER" id="PTHR43308:SF5">
    <property type="entry name" value="S-LAYER PROTEIN _ PEPTIDOGLYCAN ENDO-BETA-N-ACETYLGLUCOSAMINIDASE"/>
    <property type="match status" value="1"/>
</dbReference>
<reference evidence="3 4" key="1">
    <citation type="submission" date="2019-05" db="EMBL/GenBank/DDBJ databases">
        <authorList>
            <person name="Chen C."/>
        </authorList>
    </citation>
    <scope>NUCLEOTIDE SEQUENCE [LARGE SCALE GENOMIC DNA]</scope>
    <source>
        <strain evidence="3 4">HB172198</strain>
    </source>
</reference>
<dbReference type="EMBL" id="CP040396">
    <property type="protein sequence ID" value="QCT02632.1"/>
    <property type="molecule type" value="Genomic_DNA"/>
</dbReference>
<protein>
    <submittedName>
        <fullName evidence="3">S-layer domain-containing protein</fullName>
    </submittedName>
</protein>
<dbReference type="Pfam" id="PF00395">
    <property type="entry name" value="SLH"/>
    <property type="match status" value="2"/>
</dbReference>
<dbReference type="KEGG" id="palo:E6C60_1917"/>
<dbReference type="InterPro" id="IPR051465">
    <property type="entry name" value="Cell_Envelope_Struct_Comp"/>
</dbReference>
<name>A0A4P8XJ29_9BACL</name>
<keyword evidence="1" id="KW-0732">Signal</keyword>
<feature type="signal peptide" evidence="1">
    <location>
        <begin position="1"/>
        <end position="30"/>
    </location>
</feature>
<dbReference type="RefSeq" id="WP_138225628.1">
    <property type="nucleotide sequence ID" value="NZ_CP040396.1"/>
</dbReference>
<proteinExistence type="predicted"/>
<evidence type="ECO:0000259" key="2">
    <source>
        <dbReference type="PROSITE" id="PS51272"/>
    </source>
</evidence>
<dbReference type="PROSITE" id="PS51272">
    <property type="entry name" value="SLH"/>
    <property type="match status" value="2"/>
</dbReference>
<feature type="domain" description="SLH" evidence="2">
    <location>
        <begin position="178"/>
        <end position="241"/>
    </location>
</feature>
<gene>
    <name evidence="3" type="ORF">E6C60_1917</name>
</gene>